<proteinExistence type="predicted"/>
<sequence>MAQLSSCFVTRSRRLGRLPRSLPRPRLGQRNGRIGATRGPRWIENEGSKKEELQDNEDHLAALLSAMQRQDPGQTSRSFIAWTKLLGDRNLKRHSEAVRQAQELPATTLSEMVRSLDPVANPGLDVAHGLNITSAMAQFTSAFTLVDEFGVRKHHRQVLAGMSALHKARKAVFPTDCEVMMRCAGAGVNPRQVKRFWGAPTRLGLQQYRSPKTWLEFVRGRFKTEPMYYQYDRARIAVLPRDLQRSGSRRMPEKILQYLDSLRLSRNVTQFEPWNRQHWRPEQDWRRYMRHTGRDFRSYGAHFRRAICYPTTIDEEFLCVSMVAFARSSDHRAIREEILNYHYGINFIPIQEAPGLRPSGGHDIPSDSLIKPTARLLDALVEAFGAMSDTLLGLELVRFVSNRYGVPIPAHTWSNLFNWTYVCCTKPLRQMRRFFDHGEMGATSMREVSHVWNLMCSPPYNIEPSFDDWLCWTRALINSRAFESAVDAISDHLVPHFRAVDDEYRTAVLEELLANEDSTSRPSTCASHRRLQAQTRKDHARTSIAHCLHQLLKTASRTARHRSGSVMHCLIPNLVRDFPDFFPAEFSYRSSQGLIHLARPDAPRRFRWVKAWRTGLPARYSASYIPPEQESRNLPDRKWPEIQDMRILGWHRVPTVRAESLICPLPRRRRADGAVDKGEARDWFAWHRGLRRELML</sequence>
<evidence type="ECO:0000256" key="3">
    <source>
        <dbReference type="ARBA" id="ARBA00023128"/>
    </source>
</evidence>
<organism evidence="5 6">
    <name type="scientific">Ophiocordyceps unilateralis</name>
    <name type="common">Zombie-ant fungus</name>
    <name type="synonym">Torrubia unilateralis</name>
    <dbReference type="NCBI Taxonomy" id="268505"/>
    <lineage>
        <taxon>Eukaryota</taxon>
        <taxon>Fungi</taxon>
        <taxon>Dikarya</taxon>
        <taxon>Ascomycota</taxon>
        <taxon>Pezizomycotina</taxon>
        <taxon>Sordariomycetes</taxon>
        <taxon>Hypocreomycetidae</taxon>
        <taxon>Hypocreales</taxon>
        <taxon>Ophiocordycipitaceae</taxon>
        <taxon>Ophiocordyceps</taxon>
    </lineage>
</organism>
<evidence type="ECO:0000256" key="2">
    <source>
        <dbReference type="ARBA" id="ARBA00022946"/>
    </source>
</evidence>
<dbReference type="InterPro" id="IPR024319">
    <property type="entry name" value="ATPase_expression_mit"/>
</dbReference>
<gene>
    <name evidence="5" type="ORF">XA68_14288</name>
</gene>
<dbReference type="STRING" id="268505.A0A2A9PN15"/>
<dbReference type="Proteomes" id="UP000037136">
    <property type="component" value="Unassembled WGS sequence"/>
</dbReference>
<keyword evidence="3" id="KW-0496">Mitochondrion</keyword>
<feature type="compositionally biased region" description="Low complexity" evidence="4">
    <location>
        <begin position="18"/>
        <end position="28"/>
    </location>
</feature>
<evidence type="ECO:0000256" key="1">
    <source>
        <dbReference type="ARBA" id="ARBA00004173"/>
    </source>
</evidence>
<dbReference type="GO" id="GO:0005739">
    <property type="term" value="C:mitochondrion"/>
    <property type="evidence" value="ECO:0007669"/>
    <property type="project" value="UniProtKB-SubCell"/>
</dbReference>
<name>A0A2A9PN15_OPHUN</name>
<comment type="subcellular location">
    <subcellularLocation>
        <location evidence="1">Mitochondrion</location>
    </subcellularLocation>
</comment>
<evidence type="ECO:0000256" key="4">
    <source>
        <dbReference type="SAM" id="MobiDB-lite"/>
    </source>
</evidence>
<protein>
    <submittedName>
        <fullName evidence="5">Uncharacterized protein</fullName>
    </submittedName>
</protein>
<feature type="region of interest" description="Disordered" evidence="4">
    <location>
        <begin position="18"/>
        <end position="40"/>
    </location>
</feature>
<dbReference type="Pfam" id="PF12921">
    <property type="entry name" value="ATP13"/>
    <property type="match status" value="1"/>
</dbReference>
<reference evidence="5 6" key="2">
    <citation type="journal article" date="2017" name="Sci. Rep.">
        <title>Ant-infecting Ophiocordyceps genomes reveal a high diversity of potential behavioral manipulation genes and a possible major role for enterotoxins.</title>
        <authorList>
            <person name="de Bekker C."/>
            <person name="Ohm R.A."/>
            <person name="Evans H.C."/>
            <person name="Brachmann A."/>
            <person name="Hughes D.P."/>
        </authorList>
    </citation>
    <scope>NUCLEOTIDE SEQUENCE [LARGE SCALE GENOMIC DNA]</scope>
    <source>
        <strain evidence="5 6">SC16a</strain>
    </source>
</reference>
<dbReference type="EMBL" id="LAZP02000034">
    <property type="protein sequence ID" value="PFH62293.1"/>
    <property type="molecule type" value="Genomic_DNA"/>
</dbReference>
<keyword evidence="6" id="KW-1185">Reference proteome</keyword>
<evidence type="ECO:0000313" key="6">
    <source>
        <dbReference type="Proteomes" id="UP000037136"/>
    </source>
</evidence>
<dbReference type="OrthoDB" id="185373at2759"/>
<evidence type="ECO:0000313" key="5">
    <source>
        <dbReference type="EMBL" id="PFH62293.1"/>
    </source>
</evidence>
<keyword evidence="2" id="KW-0809">Transit peptide</keyword>
<dbReference type="AlphaFoldDB" id="A0A2A9PN15"/>
<reference evidence="5 6" key="1">
    <citation type="journal article" date="2015" name="BMC Genomics">
        <title>Gene expression during zombie ant biting behavior reflects the complexity underlying fungal parasitic behavioral manipulation.</title>
        <authorList>
            <person name="de Bekker C."/>
            <person name="Ohm R.A."/>
            <person name="Loreto R.G."/>
            <person name="Sebastian A."/>
            <person name="Albert I."/>
            <person name="Merrow M."/>
            <person name="Brachmann A."/>
            <person name="Hughes D.P."/>
        </authorList>
    </citation>
    <scope>NUCLEOTIDE SEQUENCE [LARGE SCALE GENOMIC DNA]</scope>
    <source>
        <strain evidence="5 6">SC16a</strain>
    </source>
</reference>
<accession>A0A2A9PN15</accession>
<comment type="caution">
    <text evidence="5">The sequence shown here is derived from an EMBL/GenBank/DDBJ whole genome shotgun (WGS) entry which is preliminary data.</text>
</comment>